<dbReference type="EMBL" id="JABBXD010000001">
    <property type="protein sequence ID" value="MBD3584792.1"/>
    <property type="molecule type" value="Genomic_DNA"/>
</dbReference>
<dbReference type="RefSeq" id="WP_191022227.1">
    <property type="nucleotide sequence ID" value="NZ_JABBXD010000001.1"/>
</dbReference>
<evidence type="ECO:0000256" key="1">
    <source>
        <dbReference type="SAM" id="Phobius"/>
    </source>
</evidence>
<evidence type="ECO:0000313" key="3">
    <source>
        <dbReference type="Proteomes" id="UP000624419"/>
    </source>
</evidence>
<feature type="transmembrane region" description="Helical" evidence="1">
    <location>
        <begin position="50"/>
        <end position="72"/>
    </location>
</feature>
<accession>A0ABR8LEU1</accession>
<reference evidence="2 3" key="1">
    <citation type="submission" date="2020-04" db="EMBL/GenBank/DDBJ databases">
        <title>Salinimonas sp. HHU 13199.</title>
        <authorList>
            <person name="Cui X."/>
            <person name="Zhang D."/>
        </authorList>
    </citation>
    <scope>NUCLEOTIDE SEQUENCE [LARGE SCALE GENOMIC DNA]</scope>
    <source>
        <strain evidence="2 3">HHU 13199</strain>
    </source>
</reference>
<evidence type="ECO:0000313" key="2">
    <source>
        <dbReference type="EMBL" id="MBD3584792.1"/>
    </source>
</evidence>
<keyword evidence="1" id="KW-0472">Membrane</keyword>
<keyword evidence="3" id="KW-1185">Reference proteome</keyword>
<feature type="transmembrane region" description="Helical" evidence="1">
    <location>
        <begin position="18"/>
        <end position="38"/>
    </location>
</feature>
<keyword evidence="1" id="KW-1133">Transmembrane helix</keyword>
<protein>
    <submittedName>
        <fullName evidence="2">Uncharacterized protein</fullName>
    </submittedName>
</protein>
<dbReference type="Proteomes" id="UP000624419">
    <property type="component" value="Unassembled WGS sequence"/>
</dbReference>
<gene>
    <name evidence="2" type="ORF">HHX48_03460</name>
</gene>
<sequence>MNHVLHVTYKNQVLSLKLAFVLFPIVMLMAGLALGMLFSSNLTFSSPLSLVSVIAPGVSAVIALGYGFTYYFKKIDRLTQKR</sequence>
<keyword evidence="1" id="KW-0812">Transmembrane</keyword>
<name>A0ABR8LEU1_9ALTE</name>
<organism evidence="2 3">
    <name type="scientific">Salinimonas profundi</name>
    <dbReference type="NCBI Taxonomy" id="2729140"/>
    <lineage>
        <taxon>Bacteria</taxon>
        <taxon>Pseudomonadati</taxon>
        <taxon>Pseudomonadota</taxon>
        <taxon>Gammaproteobacteria</taxon>
        <taxon>Alteromonadales</taxon>
        <taxon>Alteromonadaceae</taxon>
        <taxon>Alteromonas/Salinimonas group</taxon>
        <taxon>Salinimonas</taxon>
    </lineage>
</organism>
<proteinExistence type="predicted"/>
<comment type="caution">
    <text evidence="2">The sequence shown here is derived from an EMBL/GenBank/DDBJ whole genome shotgun (WGS) entry which is preliminary data.</text>
</comment>